<dbReference type="AlphaFoldDB" id="A0A4Z2ET22"/>
<gene>
    <name evidence="1" type="ORF">EYF80_058406</name>
</gene>
<proteinExistence type="predicted"/>
<evidence type="ECO:0000313" key="2">
    <source>
        <dbReference type="Proteomes" id="UP000314294"/>
    </source>
</evidence>
<dbReference type="EMBL" id="SRLO01003467">
    <property type="protein sequence ID" value="TNN31442.1"/>
    <property type="molecule type" value="Genomic_DNA"/>
</dbReference>
<organism evidence="1 2">
    <name type="scientific">Liparis tanakae</name>
    <name type="common">Tanaka's snailfish</name>
    <dbReference type="NCBI Taxonomy" id="230148"/>
    <lineage>
        <taxon>Eukaryota</taxon>
        <taxon>Metazoa</taxon>
        <taxon>Chordata</taxon>
        <taxon>Craniata</taxon>
        <taxon>Vertebrata</taxon>
        <taxon>Euteleostomi</taxon>
        <taxon>Actinopterygii</taxon>
        <taxon>Neopterygii</taxon>
        <taxon>Teleostei</taxon>
        <taxon>Neoteleostei</taxon>
        <taxon>Acanthomorphata</taxon>
        <taxon>Eupercaria</taxon>
        <taxon>Perciformes</taxon>
        <taxon>Cottioidei</taxon>
        <taxon>Cottales</taxon>
        <taxon>Liparidae</taxon>
        <taxon>Liparis</taxon>
    </lineage>
</organism>
<sequence>MLAALLWARVAGPIRSHGGALQRTEPLRGPERLAVQQLRHVRRRLTPSETRRRGVKKNMFEVEGKIFICKDF</sequence>
<accession>A0A4Z2ET22</accession>
<reference evidence="1 2" key="1">
    <citation type="submission" date="2019-03" db="EMBL/GenBank/DDBJ databases">
        <title>First draft genome of Liparis tanakae, snailfish: a comprehensive survey of snailfish specific genes.</title>
        <authorList>
            <person name="Kim W."/>
            <person name="Song I."/>
            <person name="Jeong J.-H."/>
            <person name="Kim D."/>
            <person name="Kim S."/>
            <person name="Ryu S."/>
            <person name="Song J.Y."/>
            <person name="Lee S.K."/>
        </authorList>
    </citation>
    <scope>NUCLEOTIDE SEQUENCE [LARGE SCALE GENOMIC DNA]</scope>
    <source>
        <tissue evidence="1">Muscle</tissue>
    </source>
</reference>
<name>A0A4Z2ET22_9TELE</name>
<evidence type="ECO:0000313" key="1">
    <source>
        <dbReference type="EMBL" id="TNN31442.1"/>
    </source>
</evidence>
<keyword evidence="2" id="KW-1185">Reference proteome</keyword>
<comment type="caution">
    <text evidence="1">The sequence shown here is derived from an EMBL/GenBank/DDBJ whole genome shotgun (WGS) entry which is preliminary data.</text>
</comment>
<protein>
    <submittedName>
        <fullName evidence="1">Uncharacterized protein</fullName>
    </submittedName>
</protein>
<dbReference type="Proteomes" id="UP000314294">
    <property type="component" value="Unassembled WGS sequence"/>
</dbReference>